<feature type="transmembrane region" description="Helical" evidence="1">
    <location>
        <begin position="466"/>
        <end position="490"/>
    </location>
</feature>
<dbReference type="PANTHER" id="PTHR35342:SF5">
    <property type="entry name" value="TRICARBOXYLIC TRANSPORT PROTEIN"/>
    <property type="match status" value="1"/>
</dbReference>
<evidence type="ECO:0000259" key="2">
    <source>
        <dbReference type="Pfam" id="PF01970"/>
    </source>
</evidence>
<dbReference type="InterPro" id="IPR002823">
    <property type="entry name" value="DUF112_TM"/>
</dbReference>
<dbReference type="AlphaFoldDB" id="A0A2A2EYR3"/>
<protein>
    <recommendedName>
        <fullName evidence="2">DUF112 domain-containing protein</fullName>
    </recommendedName>
</protein>
<feature type="transmembrane region" description="Helical" evidence="1">
    <location>
        <begin position="44"/>
        <end position="69"/>
    </location>
</feature>
<feature type="transmembrane region" description="Helical" evidence="1">
    <location>
        <begin position="261"/>
        <end position="282"/>
    </location>
</feature>
<feature type="domain" description="DUF112" evidence="2">
    <location>
        <begin position="20"/>
        <end position="441"/>
    </location>
</feature>
<feature type="transmembrane region" description="Helical" evidence="1">
    <location>
        <begin position="411"/>
        <end position="429"/>
    </location>
</feature>
<gene>
    <name evidence="3" type="ORF">CK498_09435</name>
</gene>
<dbReference type="PANTHER" id="PTHR35342">
    <property type="entry name" value="TRICARBOXYLIC TRANSPORT PROTEIN"/>
    <property type="match status" value="1"/>
</dbReference>
<keyword evidence="1" id="KW-1133">Transmembrane helix</keyword>
<feature type="transmembrane region" description="Helical" evidence="1">
    <location>
        <begin position="386"/>
        <end position="405"/>
    </location>
</feature>
<feature type="transmembrane region" description="Helical" evidence="1">
    <location>
        <begin position="7"/>
        <end position="32"/>
    </location>
</feature>
<evidence type="ECO:0000313" key="4">
    <source>
        <dbReference type="Proteomes" id="UP000217771"/>
    </source>
</evidence>
<feature type="transmembrane region" description="Helical" evidence="1">
    <location>
        <begin position="358"/>
        <end position="379"/>
    </location>
</feature>
<evidence type="ECO:0000256" key="1">
    <source>
        <dbReference type="SAM" id="Phobius"/>
    </source>
</evidence>
<proteinExistence type="predicted"/>
<feature type="transmembrane region" description="Helical" evidence="1">
    <location>
        <begin position="108"/>
        <end position="132"/>
    </location>
</feature>
<keyword evidence="4" id="KW-1185">Reference proteome</keyword>
<keyword evidence="1" id="KW-0812">Transmembrane</keyword>
<feature type="transmembrane region" description="Helical" evidence="1">
    <location>
        <begin position="436"/>
        <end position="454"/>
    </location>
</feature>
<accession>A0A2A2EYR3</accession>
<dbReference type="Proteomes" id="UP000217771">
    <property type="component" value="Unassembled WGS sequence"/>
</dbReference>
<feature type="transmembrane region" description="Helical" evidence="1">
    <location>
        <begin position="138"/>
        <end position="158"/>
    </location>
</feature>
<dbReference type="RefSeq" id="WP_095620607.1">
    <property type="nucleotide sequence ID" value="NZ_NSKB01000003.1"/>
</dbReference>
<feature type="transmembrane region" description="Helical" evidence="1">
    <location>
        <begin position="170"/>
        <end position="191"/>
    </location>
</feature>
<dbReference type="Pfam" id="PF01970">
    <property type="entry name" value="TctA"/>
    <property type="match status" value="1"/>
</dbReference>
<name>A0A2A2EYR3_9GAMM</name>
<evidence type="ECO:0000313" key="3">
    <source>
        <dbReference type="EMBL" id="PAU77443.1"/>
    </source>
</evidence>
<comment type="caution">
    <text evidence="3">The sequence shown here is derived from an EMBL/GenBank/DDBJ whole genome shotgun (WGS) entry which is preliminary data.</text>
</comment>
<dbReference type="EMBL" id="NSKB01000003">
    <property type="protein sequence ID" value="PAU77443.1"/>
    <property type="molecule type" value="Genomic_DNA"/>
</dbReference>
<keyword evidence="1" id="KW-0472">Membrane</keyword>
<organism evidence="3 4">
    <name type="scientific">Halomonas salipaludis</name>
    <dbReference type="NCBI Taxonomy" id="2032625"/>
    <lineage>
        <taxon>Bacteria</taxon>
        <taxon>Pseudomonadati</taxon>
        <taxon>Pseudomonadota</taxon>
        <taxon>Gammaproteobacteria</taxon>
        <taxon>Oceanospirillales</taxon>
        <taxon>Halomonadaceae</taxon>
        <taxon>Halomonas</taxon>
    </lineage>
</organism>
<reference evidence="3 4" key="1">
    <citation type="submission" date="2017-08" db="EMBL/GenBank/DDBJ databases">
        <title>Halomonas alkalisoli sp. nov., isolated from saline alkaline soil.</title>
        <authorList>
            <person name="Wang D."/>
            <person name="Zhang G."/>
        </authorList>
    </citation>
    <scope>NUCLEOTIDE SEQUENCE [LARGE SCALE GENOMIC DNA]</scope>
    <source>
        <strain evidence="3 4">WRN001</strain>
    </source>
</reference>
<dbReference type="OrthoDB" id="9781349at2"/>
<feature type="transmembrane region" description="Helical" evidence="1">
    <location>
        <begin position="203"/>
        <end position="223"/>
    </location>
</feature>
<sequence length="501" mass="52752">MYDIDAILMGLFALFQAHTLTFLLLGFFLGFFVGAIPGFNDANIMAILLPFTLLMEPVVAIVCMAAIYAGAQAAGSIPAILMNIPGTPGNAATTLEGYPMSKAGRSGYALGISLAGSSIGAMLGAILALIFAPVLGMFALRFGPAEMFMVAVLGLTVVSTLSAENMSKGLLVVGFGILVSLIGADSMTAFPRGTYGISFLYDGMPLIPVLLGLFGFSELLLLLGKKSISSQDGSQAQGWSEIILGAKDAIKQRINLVRSSVLGFFVGVIPGAGATIGSFLAYGQARQWSRMPEKFGTGHNEGLVATDSANNATATGAMVPMLTLGLPGSASTLVMLAALVLHGVRPGPQFFNNFQVEAYTILLSLFVASLLIGILGIFLSRVAQRVVFVPTAILVPIVTVLVFTGAYAWRFLAFDIMLMIIFGLIGVLMRVHRYPVPALMLAIILGPMLESNFLRATRIGGLESLIASPISMVILAMIIISLVAPGIMSLSRSLRKNARRT</sequence>